<protein>
    <submittedName>
        <fullName evidence="1">Uncharacterized protein</fullName>
    </submittedName>
</protein>
<name>A0ACB9X1V8_CHAAC</name>
<evidence type="ECO:0000313" key="2">
    <source>
        <dbReference type="Proteomes" id="UP001057452"/>
    </source>
</evidence>
<sequence length="77" mass="9023">NSFITRSNMYSSVRNLEILTSKTSVAILKMSRVSRISSHANWFKKHHNLSLPPYYLYDSIINLQLRAPFFTLRSVFD</sequence>
<feature type="non-terminal residue" evidence="1">
    <location>
        <position position="77"/>
    </location>
</feature>
<reference evidence="1" key="1">
    <citation type="submission" date="2022-05" db="EMBL/GenBank/DDBJ databases">
        <title>Chromosome-level genome of Chaenocephalus aceratus.</title>
        <authorList>
            <person name="Park H."/>
        </authorList>
    </citation>
    <scope>NUCLEOTIDE SEQUENCE</scope>
    <source>
        <strain evidence="1">KU_202001</strain>
    </source>
</reference>
<evidence type="ECO:0000313" key="1">
    <source>
        <dbReference type="EMBL" id="KAI4820453.1"/>
    </source>
</evidence>
<feature type="non-terminal residue" evidence="1">
    <location>
        <position position="1"/>
    </location>
</feature>
<gene>
    <name evidence="1" type="ORF">KUCAC02_028430</name>
</gene>
<keyword evidence="2" id="KW-1185">Reference proteome</keyword>
<dbReference type="EMBL" id="CM043793">
    <property type="protein sequence ID" value="KAI4820453.1"/>
    <property type="molecule type" value="Genomic_DNA"/>
</dbReference>
<proteinExistence type="predicted"/>
<accession>A0ACB9X1V8</accession>
<organism evidence="1 2">
    <name type="scientific">Chaenocephalus aceratus</name>
    <name type="common">Blackfin icefish</name>
    <name type="synonym">Chaenichthys aceratus</name>
    <dbReference type="NCBI Taxonomy" id="36190"/>
    <lineage>
        <taxon>Eukaryota</taxon>
        <taxon>Metazoa</taxon>
        <taxon>Chordata</taxon>
        <taxon>Craniata</taxon>
        <taxon>Vertebrata</taxon>
        <taxon>Euteleostomi</taxon>
        <taxon>Actinopterygii</taxon>
        <taxon>Neopterygii</taxon>
        <taxon>Teleostei</taxon>
        <taxon>Neoteleostei</taxon>
        <taxon>Acanthomorphata</taxon>
        <taxon>Eupercaria</taxon>
        <taxon>Perciformes</taxon>
        <taxon>Notothenioidei</taxon>
        <taxon>Channichthyidae</taxon>
        <taxon>Chaenocephalus</taxon>
    </lineage>
</organism>
<dbReference type="Proteomes" id="UP001057452">
    <property type="component" value="Chromosome 9"/>
</dbReference>
<comment type="caution">
    <text evidence="1">The sequence shown here is derived from an EMBL/GenBank/DDBJ whole genome shotgun (WGS) entry which is preliminary data.</text>
</comment>